<proteinExistence type="predicted"/>
<name>A0AAU2VY61_9ACTN</name>
<protein>
    <recommendedName>
        <fullName evidence="2">ATP-binding protein</fullName>
    </recommendedName>
</protein>
<evidence type="ECO:0008006" key="2">
    <source>
        <dbReference type="Google" id="ProtNLM"/>
    </source>
</evidence>
<organism evidence="1">
    <name type="scientific">Streptomyces sp. NBC_00008</name>
    <dbReference type="NCBI Taxonomy" id="2903610"/>
    <lineage>
        <taxon>Bacteria</taxon>
        <taxon>Bacillati</taxon>
        <taxon>Actinomycetota</taxon>
        <taxon>Actinomycetes</taxon>
        <taxon>Kitasatosporales</taxon>
        <taxon>Streptomycetaceae</taxon>
        <taxon>Streptomyces</taxon>
    </lineage>
</organism>
<reference evidence="1" key="1">
    <citation type="submission" date="2022-10" db="EMBL/GenBank/DDBJ databases">
        <title>The complete genomes of actinobacterial strains from the NBC collection.</title>
        <authorList>
            <person name="Joergensen T.S."/>
            <person name="Alvarez Arevalo M."/>
            <person name="Sterndorff E.B."/>
            <person name="Faurdal D."/>
            <person name="Vuksanovic O."/>
            <person name="Mourched A.-S."/>
            <person name="Charusanti P."/>
            <person name="Shaw S."/>
            <person name="Blin K."/>
            <person name="Weber T."/>
        </authorList>
    </citation>
    <scope>NUCLEOTIDE SEQUENCE</scope>
    <source>
        <strain evidence="1">NBC_00008</strain>
    </source>
</reference>
<dbReference type="AlphaFoldDB" id="A0AAU2VY61"/>
<dbReference type="EMBL" id="CP108313">
    <property type="protein sequence ID" value="WTW72659.1"/>
    <property type="molecule type" value="Genomic_DNA"/>
</dbReference>
<sequence length="653" mass="71424">MADEIEQPVRDLYFGRDDAEEDFTNGLLRKGFQRTLAYDAALEGRKSLVIGRKGAGKSAIWAQLARGGVHPGPTAPIAPDETAGDEIRRFDLQGLMSDTAKSLIWRYLFAVQAARHVVTHAPHGHGHTLRLPATVRALRDFLKENGEDAEARLADRLKRGSSRLQSATLSLKMFGFEIGLQTGQPGQTDGAPESAASEGASAMRQLEALEAGVTAALDTLGCAAHGHPPLLVLVDQLENVWRDDADSHALVTGLLLAIKHAARTYDSAVRCVLFIRSDIYDALNFVDGDKFRSDEMRITWTERALRELALARAAASLGREDLSYDELWGSVFPRVVRGEQTANYLTARCLPRPRDVIQFLNICRDTAWERGHPTVRESDVLAATKRFSLWKLEDLAREYNVGFPFLREVFGLFEHGAHFVHREDLEARFTEIRPALHETYAAYTETLNARAVIQSLFAIGFLGVRRGDGVAYAGSTSLPVQPYEDELHVHPCFRPALHCTGETAPSARLRHDSGVPVGASPQHARSTLLRSVAASDVGFSRNHDERWRDEMENVGLRLLRHLARSGLPGGARHDVATALTTTLIAADRTMDNSAGDAEAALRTAIDLLLTLATRLTADGHGTEPVTLRLSDEARILEGLLGGSVGRAGSDSLG</sequence>
<dbReference type="InterPro" id="IPR059206">
    <property type="entry name" value="Sll1717-like"/>
</dbReference>
<evidence type="ECO:0000313" key="1">
    <source>
        <dbReference type="EMBL" id="WTW72659.1"/>
    </source>
</evidence>
<accession>A0AAU2VY61</accession>
<dbReference type="NCBIfam" id="NF047389">
    <property type="entry name" value="ATPase_Sll1717"/>
    <property type="match status" value="1"/>
</dbReference>
<gene>
    <name evidence="1" type="ORF">OG398_32625</name>
</gene>